<evidence type="ECO:0000313" key="3">
    <source>
        <dbReference type="Proteomes" id="UP000828390"/>
    </source>
</evidence>
<reference evidence="2" key="2">
    <citation type="submission" date="2020-11" db="EMBL/GenBank/DDBJ databases">
        <authorList>
            <person name="McCartney M.A."/>
            <person name="Auch B."/>
            <person name="Kono T."/>
            <person name="Mallez S."/>
            <person name="Becker A."/>
            <person name="Gohl D.M."/>
            <person name="Silverstein K.A.T."/>
            <person name="Koren S."/>
            <person name="Bechman K.B."/>
            <person name="Herman A."/>
            <person name="Abrahante J.E."/>
            <person name="Garbe J."/>
        </authorList>
    </citation>
    <scope>NUCLEOTIDE SEQUENCE</scope>
    <source>
        <strain evidence="2">Duluth1</strain>
        <tissue evidence="2">Whole animal</tissue>
    </source>
</reference>
<feature type="region of interest" description="Disordered" evidence="1">
    <location>
        <begin position="140"/>
        <end position="217"/>
    </location>
</feature>
<feature type="compositionally biased region" description="Polar residues" evidence="1">
    <location>
        <begin position="195"/>
        <end position="217"/>
    </location>
</feature>
<dbReference type="AlphaFoldDB" id="A0A9D4LDN3"/>
<organism evidence="2 3">
    <name type="scientific">Dreissena polymorpha</name>
    <name type="common">Zebra mussel</name>
    <name type="synonym">Mytilus polymorpha</name>
    <dbReference type="NCBI Taxonomy" id="45954"/>
    <lineage>
        <taxon>Eukaryota</taxon>
        <taxon>Metazoa</taxon>
        <taxon>Spiralia</taxon>
        <taxon>Lophotrochozoa</taxon>
        <taxon>Mollusca</taxon>
        <taxon>Bivalvia</taxon>
        <taxon>Autobranchia</taxon>
        <taxon>Heteroconchia</taxon>
        <taxon>Euheterodonta</taxon>
        <taxon>Imparidentia</taxon>
        <taxon>Neoheterodontei</taxon>
        <taxon>Myida</taxon>
        <taxon>Dreissenoidea</taxon>
        <taxon>Dreissenidae</taxon>
        <taxon>Dreissena</taxon>
    </lineage>
</organism>
<evidence type="ECO:0000313" key="2">
    <source>
        <dbReference type="EMBL" id="KAH3856176.1"/>
    </source>
</evidence>
<name>A0A9D4LDN3_DREPO</name>
<protein>
    <submittedName>
        <fullName evidence="2">Uncharacterized protein</fullName>
    </submittedName>
</protein>
<dbReference type="Proteomes" id="UP000828390">
    <property type="component" value="Unassembled WGS sequence"/>
</dbReference>
<sequence length="247" mass="27831">MSYNKNPGVVIVKFESEADRQAVLNAKAILHSDKQYEQVYILKDKTREERLMAANFRTLVGAYKSGQNDIQVKGARIIPGTNDAGGNKSDERKRSTGSLGSSRRDLGPTWRREGYLDRGENCDNYQDVSCDRDSYRDTGCGNYSDRRGGNPSMGNRNHSDRRGGNPSMGNRNHSDRRGGYSNRSENSIDRRGGYSNEQRSSSNRGWQDQNTDGWCTQQRRPTEDTRLCAGFGTCKSFVRTLSQTILF</sequence>
<proteinExistence type="predicted"/>
<accession>A0A9D4LDN3</accession>
<reference evidence="2" key="1">
    <citation type="journal article" date="2019" name="bioRxiv">
        <title>The Genome of the Zebra Mussel, Dreissena polymorpha: A Resource for Invasive Species Research.</title>
        <authorList>
            <person name="McCartney M.A."/>
            <person name="Auch B."/>
            <person name="Kono T."/>
            <person name="Mallez S."/>
            <person name="Zhang Y."/>
            <person name="Obille A."/>
            <person name="Becker A."/>
            <person name="Abrahante J.E."/>
            <person name="Garbe J."/>
            <person name="Badalamenti J.P."/>
            <person name="Herman A."/>
            <person name="Mangelson H."/>
            <person name="Liachko I."/>
            <person name="Sullivan S."/>
            <person name="Sone E.D."/>
            <person name="Koren S."/>
            <person name="Silverstein K.A.T."/>
            <person name="Beckman K.B."/>
            <person name="Gohl D.M."/>
        </authorList>
    </citation>
    <scope>NUCLEOTIDE SEQUENCE</scope>
    <source>
        <strain evidence="2">Duluth1</strain>
        <tissue evidence="2">Whole animal</tissue>
    </source>
</reference>
<keyword evidence="3" id="KW-1185">Reference proteome</keyword>
<gene>
    <name evidence="2" type="ORF">DPMN_098759</name>
</gene>
<evidence type="ECO:0000256" key="1">
    <source>
        <dbReference type="SAM" id="MobiDB-lite"/>
    </source>
</evidence>
<comment type="caution">
    <text evidence="2">The sequence shown here is derived from an EMBL/GenBank/DDBJ whole genome shotgun (WGS) entry which is preliminary data.</text>
</comment>
<feature type="region of interest" description="Disordered" evidence="1">
    <location>
        <begin position="74"/>
        <end position="118"/>
    </location>
</feature>
<dbReference type="EMBL" id="JAIWYP010000003">
    <property type="protein sequence ID" value="KAH3856176.1"/>
    <property type="molecule type" value="Genomic_DNA"/>
</dbReference>
<feature type="compositionally biased region" description="Basic and acidic residues" evidence="1">
    <location>
        <begin position="102"/>
        <end position="118"/>
    </location>
</feature>